<dbReference type="Proteomes" id="UP000734854">
    <property type="component" value="Unassembled WGS sequence"/>
</dbReference>
<sequence>MRSWIGLSVAGTAMKKGKGWPTKAAIAATAEHLAGLLPLHLVYSQAHEAAIEVFAYVVESSCIQTGHGLLVVIHCPSLTKVANQNRNVMAVLSVSAIWDEIDISESYLVCCMFEEATTLAVSILHRVLCTPFENATDDVQSDEILVSASMVFIQSMKQLKRTEEIIVELRALFGSVAAIPVQVFLSGACMQISEGYTSSLGPIFEEFLSKWKLVDDKMYILTDAEPRCSDKGSLKQLVMSPEKYLAVAEVYTITVLGQDFHNLNLAISWTEKAELPEANRQVLHRRLHSLLGAQRLDHGHWSPANGSMQIGNETYPKARRQELQSDESKSIASSLKTAHPSKKIVDQIFWWFDTVRIKVVNIQLVLPRGKKLLFGFLIILASYILRRRTTTLKRLVARQASVVKGALLDAWRLVFSVQVNPLAAIQQLPSAPQ</sequence>
<evidence type="ECO:0000313" key="2">
    <source>
        <dbReference type="Proteomes" id="UP000734854"/>
    </source>
</evidence>
<comment type="caution">
    <text evidence="1">The sequence shown here is derived from an EMBL/GenBank/DDBJ whole genome shotgun (WGS) entry which is preliminary data.</text>
</comment>
<dbReference type="AlphaFoldDB" id="A0A8J5GAR5"/>
<protein>
    <recommendedName>
        <fullName evidence="3">Protein APEM9</fullName>
    </recommendedName>
</protein>
<accession>A0A8J5GAR5</accession>
<dbReference type="PANTHER" id="PTHR36361:SF1">
    <property type="entry name" value="PROTEIN APEM9"/>
    <property type="match status" value="1"/>
</dbReference>
<name>A0A8J5GAR5_ZINOF</name>
<dbReference type="GO" id="GO:0015919">
    <property type="term" value="P:peroxisomal membrane transport"/>
    <property type="evidence" value="ECO:0007669"/>
    <property type="project" value="InterPro"/>
</dbReference>
<dbReference type="EMBL" id="JACMSC010000010">
    <property type="protein sequence ID" value="KAG6503691.1"/>
    <property type="molecule type" value="Genomic_DNA"/>
</dbReference>
<reference evidence="1 2" key="1">
    <citation type="submission" date="2020-08" db="EMBL/GenBank/DDBJ databases">
        <title>Plant Genome Project.</title>
        <authorList>
            <person name="Zhang R.-G."/>
        </authorList>
    </citation>
    <scope>NUCLEOTIDE SEQUENCE [LARGE SCALE GENOMIC DNA]</scope>
    <source>
        <tissue evidence="1">Rhizome</tissue>
    </source>
</reference>
<proteinExistence type="predicted"/>
<evidence type="ECO:0000313" key="1">
    <source>
        <dbReference type="EMBL" id="KAG6503691.1"/>
    </source>
</evidence>
<evidence type="ECO:0008006" key="3">
    <source>
        <dbReference type="Google" id="ProtNLM"/>
    </source>
</evidence>
<dbReference type="PANTHER" id="PTHR36361">
    <property type="entry name" value="PROTEIN APEM9"/>
    <property type="match status" value="1"/>
</dbReference>
<dbReference type="InterPro" id="IPR034571">
    <property type="entry name" value="APEM9"/>
</dbReference>
<organism evidence="1 2">
    <name type="scientific">Zingiber officinale</name>
    <name type="common">Ginger</name>
    <name type="synonym">Amomum zingiber</name>
    <dbReference type="NCBI Taxonomy" id="94328"/>
    <lineage>
        <taxon>Eukaryota</taxon>
        <taxon>Viridiplantae</taxon>
        <taxon>Streptophyta</taxon>
        <taxon>Embryophyta</taxon>
        <taxon>Tracheophyta</taxon>
        <taxon>Spermatophyta</taxon>
        <taxon>Magnoliopsida</taxon>
        <taxon>Liliopsida</taxon>
        <taxon>Zingiberales</taxon>
        <taxon>Zingiberaceae</taxon>
        <taxon>Zingiber</taxon>
    </lineage>
</organism>
<gene>
    <name evidence="1" type="ORF">ZIOFF_036015</name>
</gene>
<keyword evidence="2" id="KW-1185">Reference proteome</keyword>